<dbReference type="PROSITE" id="PS50929">
    <property type="entry name" value="ABC_TM1F"/>
    <property type="match status" value="1"/>
</dbReference>
<dbReference type="InterPro" id="IPR027417">
    <property type="entry name" value="P-loop_NTPase"/>
</dbReference>
<dbReference type="SMART" id="SM00382">
    <property type="entry name" value="AAA"/>
    <property type="match status" value="1"/>
</dbReference>
<dbReference type="InterPro" id="IPR036640">
    <property type="entry name" value="ABC1_TM_sf"/>
</dbReference>
<feature type="transmembrane region" description="Helical" evidence="7">
    <location>
        <begin position="69"/>
        <end position="91"/>
    </location>
</feature>
<dbReference type="Gene3D" id="1.20.1560.10">
    <property type="entry name" value="ABC transporter type 1, transmembrane domain"/>
    <property type="match status" value="1"/>
</dbReference>
<feature type="domain" description="ABC transporter" evidence="8">
    <location>
        <begin position="350"/>
        <end position="584"/>
    </location>
</feature>
<dbReference type="CDD" id="cd18564">
    <property type="entry name" value="ABC_6TM_exporter_like"/>
    <property type="match status" value="1"/>
</dbReference>
<evidence type="ECO:0000256" key="1">
    <source>
        <dbReference type="ARBA" id="ARBA00004651"/>
    </source>
</evidence>
<evidence type="ECO:0000256" key="7">
    <source>
        <dbReference type="SAM" id="Phobius"/>
    </source>
</evidence>
<keyword evidence="5 7" id="KW-1133">Transmembrane helix</keyword>
<proteinExistence type="predicted"/>
<evidence type="ECO:0000256" key="4">
    <source>
        <dbReference type="ARBA" id="ARBA00022840"/>
    </source>
</evidence>
<dbReference type="SUPFAM" id="SSF52540">
    <property type="entry name" value="P-loop containing nucleoside triphosphate hydrolases"/>
    <property type="match status" value="1"/>
</dbReference>
<evidence type="ECO:0000259" key="9">
    <source>
        <dbReference type="PROSITE" id="PS50929"/>
    </source>
</evidence>
<keyword evidence="6 7" id="KW-0472">Membrane</keyword>
<organism evidence="10 11">
    <name type="scientific">Mycolicibacterium komossense</name>
    <dbReference type="NCBI Taxonomy" id="1779"/>
    <lineage>
        <taxon>Bacteria</taxon>
        <taxon>Bacillati</taxon>
        <taxon>Actinomycetota</taxon>
        <taxon>Actinomycetes</taxon>
        <taxon>Mycobacteriales</taxon>
        <taxon>Mycobacteriaceae</taxon>
        <taxon>Mycolicibacterium</taxon>
    </lineage>
</organism>
<feature type="transmembrane region" description="Helical" evidence="7">
    <location>
        <begin position="256"/>
        <end position="274"/>
    </location>
</feature>
<dbReference type="PANTHER" id="PTHR43394:SF1">
    <property type="entry name" value="ATP-BINDING CASSETTE SUB-FAMILY B MEMBER 10, MITOCHONDRIAL"/>
    <property type="match status" value="1"/>
</dbReference>
<keyword evidence="4 10" id="KW-0067">ATP-binding</keyword>
<keyword evidence="11" id="KW-1185">Reference proteome</keyword>
<dbReference type="GO" id="GO:0005524">
    <property type="term" value="F:ATP binding"/>
    <property type="evidence" value="ECO:0007669"/>
    <property type="project" value="UniProtKB-KW"/>
</dbReference>
<name>A0ABT3CES1_9MYCO</name>
<dbReference type="InterPro" id="IPR011527">
    <property type="entry name" value="ABC1_TM_dom"/>
</dbReference>
<dbReference type="SUPFAM" id="SSF90123">
    <property type="entry name" value="ABC transporter transmembrane region"/>
    <property type="match status" value="1"/>
</dbReference>
<dbReference type="InterPro" id="IPR039421">
    <property type="entry name" value="Type_1_exporter"/>
</dbReference>
<feature type="transmembrane region" description="Helical" evidence="7">
    <location>
        <begin position="280"/>
        <end position="301"/>
    </location>
</feature>
<evidence type="ECO:0000256" key="3">
    <source>
        <dbReference type="ARBA" id="ARBA00022741"/>
    </source>
</evidence>
<dbReference type="Pfam" id="PF00005">
    <property type="entry name" value="ABC_tran"/>
    <property type="match status" value="1"/>
</dbReference>
<comment type="caution">
    <text evidence="10">The sequence shown here is derived from an EMBL/GenBank/DDBJ whole genome shotgun (WGS) entry which is preliminary data.</text>
</comment>
<dbReference type="EMBL" id="JACKTY010000031">
    <property type="protein sequence ID" value="MCV7227991.1"/>
    <property type="molecule type" value="Genomic_DNA"/>
</dbReference>
<dbReference type="Gene3D" id="3.40.50.300">
    <property type="entry name" value="P-loop containing nucleotide triphosphate hydrolases"/>
    <property type="match status" value="1"/>
</dbReference>
<accession>A0ABT3CES1</accession>
<protein>
    <submittedName>
        <fullName evidence="10">ABC transporter ATP-binding protein</fullName>
    </submittedName>
</protein>
<dbReference type="InterPro" id="IPR003593">
    <property type="entry name" value="AAA+_ATPase"/>
</dbReference>
<comment type="subcellular location">
    <subcellularLocation>
        <location evidence="1">Cell membrane</location>
        <topology evidence="1">Multi-pass membrane protein</topology>
    </subcellularLocation>
</comment>
<keyword evidence="3" id="KW-0547">Nucleotide-binding</keyword>
<feature type="domain" description="ABC transmembrane type-1" evidence="9">
    <location>
        <begin position="16"/>
        <end position="316"/>
    </location>
</feature>
<dbReference type="PROSITE" id="PS50893">
    <property type="entry name" value="ABC_TRANSPORTER_2"/>
    <property type="match status" value="1"/>
</dbReference>
<sequence length="601" mass="65375">MRLIAELLRPYRWLVAGILLLMLIQTAMVVAAPWPLKIILDNVVGAHRLPGWLDGIAKPLLGGHSSMHIAALAAIMTALIAVVGGAAAYAVNYLTESVGQWIANDLRIRTYHHLQHLSLSYYDSHQVGPILSTVTDDVDTIEDFASSATLGMAVDVLTIGVMLGLMFWLDWDFALIAVAVAPLLLLFVLRIRRAVKAATHEVRRRQADIVTTVQEGLQSIRAVKAFNRQELAEQELALASEQTVAAALNARKVKSVVTPAVSVVVALCTAFVLWRGSWLILHGHMTAGTLTVFVAYLGMFFKPVQDLAKMTNAIAGFSVAVERVGAIVDTTTTIADAPDAVDPPTLRGQISFDNVSFSYDDVTPALSGVSFTVEPGQRVGIVGHTGSGKSTVLSLIARFYDVNAGAVQIDDFDVRNYRMQGMRKQIGFVLQDTVLFRGSIRDNIAFGRPDASDEEIVAAARIANADEFITRMPHGYDSPVGERGLSLSGGQRQRIGIARALIRDNPILLLDEPTAALDAESEQAVVGALDRLMADRTVVIIAHRFSTIRGADKIIVLDDGKIAELGDHRTLMEHNGIYAELYRLQYQDEDSCQGERPCHGR</sequence>
<evidence type="ECO:0000259" key="8">
    <source>
        <dbReference type="PROSITE" id="PS50893"/>
    </source>
</evidence>
<feature type="transmembrane region" description="Helical" evidence="7">
    <location>
        <begin position="173"/>
        <end position="191"/>
    </location>
</feature>
<evidence type="ECO:0000256" key="5">
    <source>
        <dbReference type="ARBA" id="ARBA00022989"/>
    </source>
</evidence>
<dbReference type="InterPro" id="IPR003439">
    <property type="entry name" value="ABC_transporter-like_ATP-bd"/>
</dbReference>
<gene>
    <name evidence="10" type="ORF">H7J73_18415</name>
</gene>
<feature type="transmembrane region" description="Helical" evidence="7">
    <location>
        <begin position="148"/>
        <end position="167"/>
    </location>
</feature>
<evidence type="ECO:0000313" key="11">
    <source>
        <dbReference type="Proteomes" id="UP001526201"/>
    </source>
</evidence>
<dbReference type="RefSeq" id="WP_264069046.1">
    <property type="nucleotide sequence ID" value="NZ_JACKTY010000031.1"/>
</dbReference>
<dbReference type="Pfam" id="PF00664">
    <property type="entry name" value="ABC_membrane"/>
    <property type="match status" value="1"/>
</dbReference>
<dbReference type="PANTHER" id="PTHR43394">
    <property type="entry name" value="ATP-DEPENDENT PERMEASE MDL1, MITOCHONDRIAL"/>
    <property type="match status" value="1"/>
</dbReference>
<dbReference type="PROSITE" id="PS00211">
    <property type="entry name" value="ABC_TRANSPORTER_1"/>
    <property type="match status" value="1"/>
</dbReference>
<dbReference type="Proteomes" id="UP001526201">
    <property type="component" value="Unassembled WGS sequence"/>
</dbReference>
<reference evidence="10 11" key="1">
    <citation type="journal article" date="2022" name="BMC Genomics">
        <title>Comparative genome analysis of mycobacteria focusing on tRNA and non-coding RNA.</title>
        <authorList>
            <person name="Behra P.R.K."/>
            <person name="Pettersson B.M.F."/>
            <person name="Ramesh M."/>
            <person name="Das S."/>
            <person name="Dasgupta S."/>
            <person name="Kirsebom L.A."/>
        </authorList>
    </citation>
    <scope>NUCLEOTIDE SEQUENCE [LARGE SCALE GENOMIC DNA]</scope>
    <source>
        <strain evidence="10 11">DSM 44078</strain>
    </source>
</reference>
<evidence type="ECO:0000256" key="2">
    <source>
        <dbReference type="ARBA" id="ARBA00022692"/>
    </source>
</evidence>
<evidence type="ECO:0000313" key="10">
    <source>
        <dbReference type="EMBL" id="MCV7227991.1"/>
    </source>
</evidence>
<dbReference type="InterPro" id="IPR017871">
    <property type="entry name" value="ABC_transporter-like_CS"/>
</dbReference>
<keyword evidence="2 7" id="KW-0812">Transmembrane</keyword>
<evidence type="ECO:0000256" key="6">
    <source>
        <dbReference type="ARBA" id="ARBA00023136"/>
    </source>
</evidence>